<evidence type="ECO:0000313" key="1">
    <source>
        <dbReference type="EMBL" id="CAI8732989.1"/>
    </source>
</evidence>
<organism evidence="1 2">
    <name type="scientific">Methylocaldum szegediense</name>
    <dbReference type="NCBI Taxonomy" id="73780"/>
    <lineage>
        <taxon>Bacteria</taxon>
        <taxon>Pseudomonadati</taxon>
        <taxon>Pseudomonadota</taxon>
        <taxon>Gammaproteobacteria</taxon>
        <taxon>Methylococcales</taxon>
        <taxon>Methylococcaceae</taxon>
        <taxon>Methylocaldum</taxon>
    </lineage>
</organism>
<dbReference type="EMBL" id="OX458333">
    <property type="protein sequence ID" value="CAI8732989.1"/>
    <property type="molecule type" value="Genomic_DNA"/>
</dbReference>
<keyword evidence="2" id="KW-1185">Reference proteome</keyword>
<name>A0ABM9HWJ0_9GAMM</name>
<protein>
    <submittedName>
        <fullName evidence="1">Uncharacterized protein</fullName>
    </submittedName>
</protein>
<evidence type="ECO:0000313" key="2">
    <source>
        <dbReference type="Proteomes" id="UP001162030"/>
    </source>
</evidence>
<accession>A0ABM9HWJ0</accession>
<sequence length="45" mass="4937">MSDFSSLPQTFTDVVNGMDILSSGGVKKKTVLRKPDIIEYFSGLN</sequence>
<dbReference type="Proteomes" id="UP001162030">
    <property type="component" value="Chromosome"/>
</dbReference>
<proteinExistence type="predicted"/>
<dbReference type="RefSeq" id="WP_156912773.1">
    <property type="nucleotide sequence ID" value="NZ_OX458333.1"/>
</dbReference>
<reference evidence="1 2" key="1">
    <citation type="submission" date="2023-03" db="EMBL/GenBank/DDBJ databases">
        <authorList>
            <person name="Pearce D."/>
        </authorList>
    </citation>
    <scope>NUCLEOTIDE SEQUENCE [LARGE SCALE GENOMIC DNA]</scope>
    <source>
        <strain evidence="1">Msz</strain>
    </source>
</reference>
<gene>
    <name evidence="1" type="ORF">MSZNOR_0316</name>
</gene>